<evidence type="ECO:0000256" key="1">
    <source>
        <dbReference type="SAM" id="Phobius"/>
    </source>
</evidence>
<keyword evidence="1" id="KW-0812">Transmembrane</keyword>
<feature type="transmembrane region" description="Helical" evidence="1">
    <location>
        <begin position="7"/>
        <end position="25"/>
    </location>
</feature>
<keyword evidence="1" id="KW-0472">Membrane</keyword>
<evidence type="ECO:0000313" key="3">
    <source>
        <dbReference type="Proteomes" id="UP001597214"/>
    </source>
</evidence>
<evidence type="ECO:0000313" key="2">
    <source>
        <dbReference type="EMBL" id="MFD1735291.1"/>
    </source>
</evidence>
<gene>
    <name evidence="2" type="ORF">ACFSCX_01815</name>
</gene>
<feature type="transmembrane region" description="Helical" evidence="1">
    <location>
        <begin position="65"/>
        <end position="88"/>
    </location>
</feature>
<sequence length="92" mass="10517">MDSTSKIFKYLFTGSIISWFIWIIIESIAGKGFSYNLTGLIFGLSLTAIALLFYYIYFVKNRKTLMLYLVGISSAVFLVLYVLTYFSIIDGH</sequence>
<protein>
    <submittedName>
        <fullName evidence="2">Uncharacterized protein</fullName>
    </submittedName>
</protein>
<dbReference type="Proteomes" id="UP001597214">
    <property type="component" value="Unassembled WGS sequence"/>
</dbReference>
<keyword evidence="3" id="KW-1185">Reference proteome</keyword>
<proteinExistence type="predicted"/>
<name>A0ABW4LK28_9BACI</name>
<feature type="transmembrane region" description="Helical" evidence="1">
    <location>
        <begin position="37"/>
        <end position="58"/>
    </location>
</feature>
<dbReference type="RefSeq" id="WP_377926393.1">
    <property type="nucleotide sequence ID" value="NZ_JBHUEM010000003.1"/>
</dbReference>
<dbReference type="EMBL" id="JBHUEM010000003">
    <property type="protein sequence ID" value="MFD1735291.1"/>
    <property type="molecule type" value="Genomic_DNA"/>
</dbReference>
<accession>A0ABW4LK28</accession>
<reference evidence="3" key="1">
    <citation type="journal article" date="2019" name="Int. J. Syst. Evol. Microbiol.">
        <title>The Global Catalogue of Microorganisms (GCM) 10K type strain sequencing project: providing services to taxonomists for standard genome sequencing and annotation.</title>
        <authorList>
            <consortium name="The Broad Institute Genomics Platform"/>
            <consortium name="The Broad Institute Genome Sequencing Center for Infectious Disease"/>
            <person name="Wu L."/>
            <person name="Ma J."/>
        </authorList>
    </citation>
    <scope>NUCLEOTIDE SEQUENCE [LARGE SCALE GENOMIC DNA]</scope>
    <source>
        <strain evidence="3">CCUG 49339</strain>
    </source>
</reference>
<keyword evidence="1" id="KW-1133">Transmembrane helix</keyword>
<organism evidence="2 3">
    <name type="scientific">Bacillus salitolerans</name>
    <dbReference type="NCBI Taxonomy" id="1437434"/>
    <lineage>
        <taxon>Bacteria</taxon>
        <taxon>Bacillati</taxon>
        <taxon>Bacillota</taxon>
        <taxon>Bacilli</taxon>
        <taxon>Bacillales</taxon>
        <taxon>Bacillaceae</taxon>
        <taxon>Bacillus</taxon>
    </lineage>
</organism>
<comment type="caution">
    <text evidence="2">The sequence shown here is derived from an EMBL/GenBank/DDBJ whole genome shotgun (WGS) entry which is preliminary data.</text>
</comment>